<reference evidence="1" key="1">
    <citation type="journal article" date="2023" name="Science">
        <title>Genome structures resolve the early diversification of teleost fishes.</title>
        <authorList>
            <person name="Parey E."/>
            <person name="Louis A."/>
            <person name="Montfort J."/>
            <person name="Bouchez O."/>
            <person name="Roques C."/>
            <person name="Iampietro C."/>
            <person name="Lluch J."/>
            <person name="Castinel A."/>
            <person name="Donnadieu C."/>
            <person name="Desvignes T."/>
            <person name="Floi Bucao C."/>
            <person name="Jouanno E."/>
            <person name="Wen M."/>
            <person name="Mejri S."/>
            <person name="Dirks R."/>
            <person name="Jansen H."/>
            <person name="Henkel C."/>
            <person name="Chen W.J."/>
            <person name="Zahm M."/>
            <person name="Cabau C."/>
            <person name="Klopp C."/>
            <person name="Thompson A.W."/>
            <person name="Robinson-Rechavi M."/>
            <person name="Braasch I."/>
            <person name="Lecointre G."/>
            <person name="Bobe J."/>
            <person name="Postlethwait J.H."/>
            <person name="Berthelot C."/>
            <person name="Roest Crollius H."/>
            <person name="Guiguen Y."/>
        </authorList>
    </citation>
    <scope>NUCLEOTIDE SEQUENCE</scope>
    <source>
        <strain evidence="1">NC1722</strain>
    </source>
</reference>
<comment type="caution">
    <text evidence="1">The sequence shown here is derived from an EMBL/GenBank/DDBJ whole genome shotgun (WGS) entry which is preliminary data.</text>
</comment>
<proteinExistence type="predicted"/>
<dbReference type="Proteomes" id="UP001221898">
    <property type="component" value="Unassembled WGS sequence"/>
</dbReference>
<dbReference type="EMBL" id="JAINUG010000067">
    <property type="protein sequence ID" value="KAJ8401920.1"/>
    <property type="molecule type" value="Genomic_DNA"/>
</dbReference>
<sequence length="117" mass="12601">MLSCYNLFQEASCDDGGSLARSKSLPAYSLPYPADSVTGKAMIGRKVIPPTYEPSSPHLALEAARPTACWGFPSPNRCRGGRAPPVARKRTQRGCGNPAERFRSLCLRCSCSLPEAL</sequence>
<accession>A0AAD7SG92</accession>
<name>A0AAD7SG92_9TELE</name>
<evidence type="ECO:0000313" key="1">
    <source>
        <dbReference type="EMBL" id="KAJ8401920.1"/>
    </source>
</evidence>
<dbReference type="AlphaFoldDB" id="A0AAD7SG92"/>
<organism evidence="1 2">
    <name type="scientific">Aldrovandia affinis</name>
    <dbReference type="NCBI Taxonomy" id="143900"/>
    <lineage>
        <taxon>Eukaryota</taxon>
        <taxon>Metazoa</taxon>
        <taxon>Chordata</taxon>
        <taxon>Craniata</taxon>
        <taxon>Vertebrata</taxon>
        <taxon>Euteleostomi</taxon>
        <taxon>Actinopterygii</taxon>
        <taxon>Neopterygii</taxon>
        <taxon>Teleostei</taxon>
        <taxon>Notacanthiformes</taxon>
        <taxon>Halosauridae</taxon>
        <taxon>Aldrovandia</taxon>
    </lineage>
</organism>
<gene>
    <name evidence="1" type="ORF">AAFF_G00375010</name>
</gene>
<keyword evidence="2" id="KW-1185">Reference proteome</keyword>
<protein>
    <submittedName>
        <fullName evidence="1">Uncharacterized protein</fullName>
    </submittedName>
</protein>
<evidence type="ECO:0000313" key="2">
    <source>
        <dbReference type="Proteomes" id="UP001221898"/>
    </source>
</evidence>